<dbReference type="SUPFAM" id="SSF56935">
    <property type="entry name" value="Porins"/>
    <property type="match status" value="1"/>
</dbReference>
<evidence type="ECO:0000313" key="2">
    <source>
        <dbReference type="EMBL" id="MBC5849877.1"/>
    </source>
</evidence>
<accession>A0A9X0R5F9</accession>
<dbReference type="EMBL" id="JACRUP010000001">
    <property type="protein sequence ID" value="MBC5849877.1"/>
    <property type="molecule type" value="Genomic_DNA"/>
</dbReference>
<dbReference type="Proteomes" id="UP000615796">
    <property type="component" value="Unassembled WGS sequence"/>
</dbReference>
<name>A0A9X0R5F9_VIBME</name>
<reference evidence="2" key="1">
    <citation type="submission" date="2020-08" db="EMBL/GenBank/DDBJ databases">
        <title>Genome Sequencing and Pan-Genome Analysis of Migratory bird Vibrio Strains, Inner Mongolia.</title>
        <authorList>
            <person name="Zheng L."/>
        </authorList>
    </citation>
    <scope>NUCLEOTIDE SEQUENCE</scope>
    <source>
        <strain evidence="2">M13F</strain>
    </source>
</reference>
<feature type="signal peptide" evidence="1">
    <location>
        <begin position="1"/>
        <end position="24"/>
    </location>
</feature>
<gene>
    <name evidence="2" type="ORF">H8Q88_02750</name>
</gene>
<organism evidence="2 3">
    <name type="scientific">Vibrio metschnikovii</name>
    <dbReference type="NCBI Taxonomy" id="28172"/>
    <lineage>
        <taxon>Bacteria</taxon>
        <taxon>Pseudomonadati</taxon>
        <taxon>Pseudomonadota</taxon>
        <taxon>Gammaproteobacteria</taxon>
        <taxon>Vibrionales</taxon>
        <taxon>Vibrionaceae</taxon>
        <taxon>Vibrio</taxon>
    </lineage>
</organism>
<dbReference type="Pfam" id="PF16966">
    <property type="entry name" value="Porin_8"/>
    <property type="match status" value="1"/>
</dbReference>
<proteinExistence type="predicted"/>
<feature type="chain" id="PRO_5040723143" evidence="1">
    <location>
        <begin position="25"/>
        <end position="341"/>
    </location>
</feature>
<keyword evidence="1" id="KW-0732">Signal</keyword>
<dbReference type="InterPro" id="IPR016963">
    <property type="entry name" value="Glycoporin_RafY"/>
</dbReference>
<keyword evidence="3" id="KW-1185">Reference proteome</keyword>
<evidence type="ECO:0000256" key="1">
    <source>
        <dbReference type="SAM" id="SignalP"/>
    </source>
</evidence>
<protein>
    <submittedName>
        <fullName evidence="2">Carbohydrate porin</fullName>
    </submittedName>
</protein>
<evidence type="ECO:0000313" key="3">
    <source>
        <dbReference type="Proteomes" id="UP000615796"/>
    </source>
</evidence>
<sequence length="341" mass="37969">MKFNTFGKLSLASVLVSAALAANAGISVENEQGLFTIGGDVEYDLNFVDKDRSNQGTQDLSQSGRILVQIAAEREVANDHYLKVQVQPLLKSSGDVDLDDAFFAIGRQADWELKIGRFEGFDMFPVGQDTMLDFARTNVAGDVIEPYRMKDARGRGDYGQVSYAKSIDSLYFELGTLFKQQEDKVNKADEADKNAIFVRPVIAFQATDSLRFAAGLEANLTSDKKDENNNFIGYGATVNYSVQDFSLDLSYAYRDFDVTGTKEDTSIGAVIQYKRFGLGHIYSQADTGSKEKMNTTWASYEIANVMDVQDFSIYLGSYFSKVDNAADDQDVGVRVRFKYFF</sequence>
<dbReference type="RefSeq" id="WP_187025217.1">
    <property type="nucleotide sequence ID" value="NZ_JACRUP010000001.1"/>
</dbReference>
<dbReference type="AlphaFoldDB" id="A0A9X0R5F9"/>
<comment type="caution">
    <text evidence="2">The sequence shown here is derived from an EMBL/GenBank/DDBJ whole genome shotgun (WGS) entry which is preliminary data.</text>
</comment>